<accession>A0A9K3D0G2</accession>
<dbReference type="GO" id="GO:0016579">
    <property type="term" value="P:protein deubiquitination"/>
    <property type="evidence" value="ECO:0007669"/>
    <property type="project" value="TreeGrafter"/>
</dbReference>
<dbReference type="PROSITE" id="PS50802">
    <property type="entry name" value="OTU"/>
    <property type="match status" value="1"/>
</dbReference>
<comment type="caution">
    <text evidence="6">The sequence shown here is derived from an EMBL/GenBank/DDBJ whole genome shotgun (WGS) entry which is preliminary data.</text>
</comment>
<dbReference type="GO" id="GO:0005829">
    <property type="term" value="C:cytosol"/>
    <property type="evidence" value="ECO:0007669"/>
    <property type="project" value="TreeGrafter"/>
</dbReference>
<keyword evidence="7" id="KW-1185">Reference proteome</keyword>
<dbReference type="AlphaFoldDB" id="A0A9K3D0G2"/>
<dbReference type="PANTHER" id="PTHR13312">
    <property type="entry name" value="HIV-INDUCED PROTEIN-7-LIKE PROTEASE"/>
    <property type="match status" value="1"/>
</dbReference>
<comment type="function">
    <text evidence="3">Hydrolase that can remove conjugated ubiquitin from proteins and may therefore play an important regulatory role at the level of protein turnover by preventing degradation.</text>
</comment>
<comment type="catalytic activity">
    <reaction evidence="1 3">
        <text>Thiol-dependent hydrolysis of ester, thioester, amide, peptide and isopeptide bonds formed by the C-terminal Gly of ubiquitin (a 76-residue protein attached to proteins as an intracellular targeting signal).</text>
        <dbReference type="EC" id="3.4.19.12"/>
    </reaction>
</comment>
<dbReference type="InterPro" id="IPR013087">
    <property type="entry name" value="Znf_C2H2_type"/>
</dbReference>
<proteinExistence type="predicted"/>
<dbReference type="GO" id="GO:0036503">
    <property type="term" value="P:ERAD pathway"/>
    <property type="evidence" value="ECO:0007669"/>
    <property type="project" value="TreeGrafter"/>
</dbReference>
<evidence type="ECO:0000256" key="1">
    <source>
        <dbReference type="ARBA" id="ARBA00000707"/>
    </source>
</evidence>
<comment type="subcellular location">
    <subcellularLocation>
        <location evidence="3">Cytoplasm</location>
    </subcellularLocation>
</comment>
<evidence type="ECO:0000313" key="7">
    <source>
        <dbReference type="Proteomes" id="UP000265618"/>
    </source>
</evidence>
<name>A0A9K3D0G2_9EUKA</name>
<dbReference type="OrthoDB" id="65596at2759"/>
<sequence>TESSYSIAWGVAKSPQVPKPSPLADSLPIRGTETVGDTTMHVPSTSSAPAEIVEVVEGEREDVVDIVDVPTGAKRERERERETPRRLPESVSDSVSVSDAIADTYVSGYPPVAVRGREREVEIETLSQPVPAPIQPTGQYIQPSTHQEGQVIDVEAEEKPITFNLESIHSHPPIKMLDKNNHHKYKLLRFKVEPDGQCLFSSVAACMDGLGVSFGGAPMLRKTCCDCMRLRPDLFGHMLNYETPETYSLRMAVREEWGGGTELALLSREANVRFTVYDISRGRNAESMHIGTGRHHIYLIYTGDHYDAVQVQSRHRVSGIFNSDDKTAAYLTTQLANREAHAYALLDKSMRCEICGFHCPGQNDMKNHARSTGHHKYAPV</sequence>
<dbReference type="GO" id="GO:0004843">
    <property type="term" value="F:cysteine-type deubiquitinase activity"/>
    <property type="evidence" value="ECO:0007669"/>
    <property type="project" value="UniProtKB-UniRule"/>
</dbReference>
<keyword evidence="3" id="KW-0788">Thiol protease</keyword>
<feature type="compositionally biased region" description="Basic and acidic residues" evidence="4">
    <location>
        <begin position="73"/>
        <end position="88"/>
    </location>
</feature>
<evidence type="ECO:0000256" key="3">
    <source>
        <dbReference type="RuleBase" id="RU367104"/>
    </source>
</evidence>
<reference evidence="6 7" key="1">
    <citation type="journal article" date="2018" name="PLoS ONE">
        <title>The draft genome of Kipferlia bialata reveals reductive genome evolution in fornicate parasites.</title>
        <authorList>
            <person name="Tanifuji G."/>
            <person name="Takabayashi S."/>
            <person name="Kume K."/>
            <person name="Takagi M."/>
            <person name="Nakayama T."/>
            <person name="Kamikawa R."/>
            <person name="Inagaki Y."/>
            <person name="Hashimoto T."/>
        </authorList>
    </citation>
    <scope>NUCLEOTIDE SEQUENCE [LARGE SCALE GENOMIC DNA]</scope>
    <source>
        <strain evidence="6">NY0173</strain>
    </source>
</reference>
<evidence type="ECO:0000256" key="2">
    <source>
        <dbReference type="ARBA" id="ARBA00022801"/>
    </source>
</evidence>
<evidence type="ECO:0000259" key="5">
    <source>
        <dbReference type="PROSITE" id="PS50802"/>
    </source>
</evidence>
<gene>
    <name evidence="6" type="ORF">KIPB_008339</name>
</gene>
<dbReference type="PROSITE" id="PS00028">
    <property type="entry name" value="ZINC_FINGER_C2H2_1"/>
    <property type="match status" value="1"/>
</dbReference>
<dbReference type="GO" id="GO:0030968">
    <property type="term" value="P:endoplasmic reticulum unfolded protein response"/>
    <property type="evidence" value="ECO:0007669"/>
    <property type="project" value="TreeGrafter"/>
</dbReference>
<dbReference type="Proteomes" id="UP000265618">
    <property type="component" value="Unassembled WGS sequence"/>
</dbReference>
<dbReference type="EC" id="3.4.19.12" evidence="3"/>
<dbReference type="EMBL" id="BDIP01002556">
    <property type="protein sequence ID" value="GIQ86476.1"/>
    <property type="molecule type" value="Genomic_DNA"/>
</dbReference>
<dbReference type="SUPFAM" id="SSF54001">
    <property type="entry name" value="Cysteine proteinases"/>
    <property type="match status" value="1"/>
</dbReference>
<keyword evidence="3" id="KW-0833">Ubl conjugation pathway</keyword>
<evidence type="ECO:0000313" key="6">
    <source>
        <dbReference type="EMBL" id="GIQ86476.1"/>
    </source>
</evidence>
<feature type="region of interest" description="Disordered" evidence="4">
    <location>
        <begin position="70"/>
        <end position="94"/>
    </location>
</feature>
<evidence type="ECO:0000256" key="4">
    <source>
        <dbReference type="SAM" id="MobiDB-lite"/>
    </source>
</evidence>
<dbReference type="InterPro" id="IPR003323">
    <property type="entry name" value="OTU_dom"/>
</dbReference>
<organism evidence="6 7">
    <name type="scientific">Kipferlia bialata</name>
    <dbReference type="NCBI Taxonomy" id="797122"/>
    <lineage>
        <taxon>Eukaryota</taxon>
        <taxon>Metamonada</taxon>
        <taxon>Carpediemonas-like organisms</taxon>
        <taxon>Kipferlia</taxon>
    </lineage>
</organism>
<feature type="domain" description="OTU" evidence="5">
    <location>
        <begin position="187"/>
        <end position="312"/>
    </location>
</feature>
<dbReference type="Pfam" id="PF02338">
    <property type="entry name" value="OTU"/>
    <property type="match status" value="1"/>
</dbReference>
<keyword evidence="2 3" id="KW-0378">Hydrolase</keyword>
<dbReference type="GO" id="GO:0005634">
    <property type="term" value="C:nucleus"/>
    <property type="evidence" value="ECO:0007669"/>
    <property type="project" value="TreeGrafter"/>
</dbReference>
<keyword evidence="3" id="KW-0963">Cytoplasm</keyword>
<dbReference type="PANTHER" id="PTHR13312:SF0">
    <property type="entry name" value="UBIQUITIN THIOESTERASE OTU1"/>
    <property type="match status" value="1"/>
</dbReference>
<dbReference type="InterPro" id="IPR038765">
    <property type="entry name" value="Papain-like_cys_pep_sf"/>
</dbReference>
<dbReference type="Gene3D" id="3.90.70.80">
    <property type="match status" value="1"/>
</dbReference>
<keyword evidence="3" id="KW-0645">Protease</keyword>
<protein>
    <recommendedName>
        <fullName evidence="3">Ubiquitin thioesterase OTU</fullName>
        <ecNumber evidence="3">3.4.19.12</ecNumber>
    </recommendedName>
</protein>
<feature type="non-terminal residue" evidence="6">
    <location>
        <position position="1"/>
    </location>
</feature>